<evidence type="ECO:0000256" key="3">
    <source>
        <dbReference type="ARBA" id="ARBA00022630"/>
    </source>
</evidence>
<evidence type="ECO:0000256" key="7">
    <source>
        <dbReference type="ARBA" id="ARBA00023027"/>
    </source>
</evidence>
<keyword evidence="9" id="KW-1133">Transmembrane helix</keyword>
<evidence type="ECO:0000259" key="10">
    <source>
        <dbReference type="Pfam" id="PF07992"/>
    </source>
</evidence>
<dbReference type="EMBL" id="QLLL01000009">
    <property type="protein sequence ID" value="RAI99729.1"/>
    <property type="molecule type" value="Genomic_DNA"/>
</dbReference>
<sequence length="450" mass="49988">MVQPNIPSTKLPRIVIVGGGFAGINLAKALKNAPVQVVLLDRNNYHLFQPLLYQVATAGLEPDSIAFPLRGIFKKYKNLHFRMAEVRSVDTANNTLDTGIGEIKYDYLVLCNGTNTNFFGNEEIAQHAIGMKSLIEAVQIRNYVLKQFEESLLFTDPEVIKSKLNFVMVGGGPTGVELAGAFAELKKYILPKDYAELPIQYMNVYLIEAGPRVLAGMTEKSSERTKEALEKLGVHVLTGIGVKAYDGQTVTLSDGQAIRTQSLIWAAGVKGFPIEGLQKEVLLPNGRILVDDKNLVQGTSNIYAVGDLAQMTNDERFPKGYPQVAQVAMQQGKNVGQNFKRLLNKEPLKPFKYKDLGSMATIGRNHAVSEFAGLKLYGYIAWIAWMVVHLLNLMGFRNKMVTVMNWVYRYFTYDMGTRIIIKRGAANIVKLRQTVTDIDPVDPAKKQLPA</sequence>
<dbReference type="InterPro" id="IPR045024">
    <property type="entry name" value="NDH-2"/>
</dbReference>
<keyword evidence="4" id="KW-0274">FAD</keyword>
<comment type="catalytic activity">
    <reaction evidence="8">
        <text>a quinone + NADH + H(+) = a quinol + NAD(+)</text>
        <dbReference type="Rhea" id="RHEA:46160"/>
        <dbReference type="ChEBI" id="CHEBI:15378"/>
        <dbReference type="ChEBI" id="CHEBI:24646"/>
        <dbReference type="ChEBI" id="CHEBI:57540"/>
        <dbReference type="ChEBI" id="CHEBI:57945"/>
        <dbReference type="ChEBI" id="CHEBI:132124"/>
        <dbReference type="EC" id="1.6.5.9"/>
    </reaction>
</comment>
<dbReference type="PRINTS" id="PR00368">
    <property type="entry name" value="FADPNR"/>
</dbReference>
<dbReference type="PANTHER" id="PTHR43706">
    <property type="entry name" value="NADH DEHYDROGENASE"/>
    <property type="match status" value="1"/>
</dbReference>
<comment type="caution">
    <text evidence="12">The sequence shown here is derived from an EMBL/GenBank/DDBJ whole genome shotgun (WGS) entry which is preliminary data.</text>
</comment>
<dbReference type="EC" id="1.6.5.9" evidence="2"/>
<dbReference type="GO" id="GO:0050136">
    <property type="term" value="F:NADH dehydrogenase (quinone) (non-electrogenic) activity"/>
    <property type="evidence" value="ECO:0007669"/>
    <property type="project" value="UniProtKB-EC"/>
</dbReference>
<keyword evidence="7" id="KW-0520">NAD</keyword>
<evidence type="ECO:0000256" key="1">
    <source>
        <dbReference type="ARBA" id="ARBA00005272"/>
    </source>
</evidence>
<keyword evidence="6" id="KW-0560">Oxidoreductase</keyword>
<dbReference type="PRINTS" id="PR00411">
    <property type="entry name" value="PNDRDTASEI"/>
</dbReference>
<evidence type="ECO:0000256" key="6">
    <source>
        <dbReference type="ARBA" id="ARBA00023002"/>
    </source>
</evidence>
<dbReference type="Gene3D" id="3.50.50.100">
    <property type="match status" value="1"/>
</dbReference>
<dbReference type="Proteomes" id="UP000249547">
    <property type="component" value="Unassembled WGS sequence"/>
</dbReference>
<keyword evidence="3" id="KW-0285">Flavoprotein</keyword>
<dbReference type="Pfam" id="PF22366">
    <property type="entry name" value="NDH2_C"/>
    <property type="match status" value="1"/>
</dbReference>
<dbReference type="Pfam" id="PF07992">
    <property type="entry name" value="Pyr_redox_2"/>
    <property type="match status" value="1"/>
</dbReference>
<comment type="similarity">
    <text evidence="1">Belongs to the NADH dehydrogenase family.</text>
</comment>
<name>A0A327Q5M0_9BACT</name>
<evidence type="ECO:0000256" key="9">
    <source>
        <dbReference type="SAM" id="Phobius"/>
    </source>
</evidence>
<dbReference type="RefSeq" id="WP_111599689.1">
    <property type="nucleotide sequence ID" value="NZ_QLLL01000009.1"/>
</dbReference>
<dbReference type="OrthoDB" id="9781621at2"/>
<evidence type="ECO:0000313" key="12">
    <source>
        <dbReference type="EMBL" id="RAI99729.1"/>
    </source>
</evidence>
<keyword evidence="5" id="KW-0809">Transit peptide</keyword>
<evidence type="ECO:0000256" key="2">
    <source>
        <dbReference type="ARBA" id="ARBA00012637"/>
    </source>
</evidence>
<dbReference type="AlphaFoldDB" id="A0A327Q5M0"/>
<feature type="transmembrane region" description="Helical" evidence="9">
    <location>
        <begin position="376"/>
        <end position="396"/>
    </location>
</feature>
<accession>A0A327Q5M0</accession>
<evidence type="ECO:0000256" key="5">
    <source>
        <dbReference type="ARBA" id="ARBA00022946"/>
    </source>
</evidence>
<evidence type="ECO:0000256" key="8">
    <source>
        <dbReference type="ARBA" id="ARBA00047599"/>
    </source>
</evidence>
<keyword evidence="9" id="KW-0472">Membrane</keyword>
<evidence type="ECO:0000313" key="13">
    <source>
        <dbReference type="Proteomes" id="UP000249547"/>
    </source>
</evidence>
<dbReference type="SUPFAM" id="SSF51905">
    <property type="entry name" value="FAD/NAD(P)-binding domain"/>
    <property type="match status" value="2"/>
</dbReference>
<dbReference type="InterPro" id="IPR054585">
    <property type="entry name" value="NDH2-like_C"/>
</dbReference>
<evidence type="ECO:0000259" key="11">
    <source>
        <dbReference type="Pfam" id="PF22366"/>
    </source>
</evidence>
<reference evidence="12 13" key="1">
    <citation type="submission" date="2018-06" db="EMBL/GenBank/DDBJ databases">
        <title>Genomic Encyclopedia of Archaeal and Bacterial Type Strains, Phase II (KMG-II): from individual species to whole genera.</title>
        <authorList>
            <person name="Goeker M."/>
        </authorList>
    </citation>
    <scope>NUCLEOTIDE SEQUENCE [LARGE SCALE GENOMIC DNA]</scope>
    <source>
        <strain evidence="12 13">DSM 23857</strain>
    </source>
</reference>
<proteinExistence type="inferred from homology"/>
<protein>
    <recommendedName>
        <fullName evidence="2">NADH:ubiquinone reductase (non-electrogenic)</fullName>
        <ecNumber evidence="2">1.6.5.9</ecNumber>
    </recommendedName>
</protein>
<keyword evidence="13" id="KW-1185">Reference proteome</keyword>
<dbReference type="PANTHER" id="PTHR43706:SF47">
    <property type="entry name" value="EXTERNAL NADH-UBIQUINONE OXIDOREDUCTASE 1, MITOCHONDRIAL-RELATED"/>
    <property type="match status" value="1"/>
</dbReference>
<organism evidence="12 13">
    <name type="scientific">Chitinophaga skermanii</name>
    <dbReference type="NCBI Taxonomy" id="331697"/>
    <lineage>
        <taxon>Bacteria</taxon>
        <taxon>Pseudomonadati</taxon>
        <taxon>Bacteroidota</taxon>
        <taxon>Chitinophagia</taxon>
        <taxon>Chitinophagales</taxon>
        <taxon>Chitinophagaceae</taxon>
        <taxon>Chitinophaga</taxon>
    </lineage>
</organism>
<dbReference type="InterPro" id="IPR036188">
    <property type="entry name" value="FAD/NAD-bd_sf"/>
</dbReference>
<evidence type="ECO:0000256" key="4">
    <source>
        <dbReference type="ARBA" id="ARBA00022827"/>
    </source>
</evidence>
<dbReference type="InterPro" id="IPR023753">
    <property type="entry name" value="FAD/NAD-binding_dom"/>
</dbReference>
<feature type="domain" description="External alternative NADH-ubiquinone oxidoreductase-like C-terminal" evidence="11">
    <location>
        <begin position="356"/>
        <end position="411"/>
    </location>
</feature>
<gene>
    <name evidence="12" type="ORF">LX64_04281</name>
</gene>
<keyword evidence="9" id="KW-0812">Transmembrane</keyword>
<feature type="domain" description="FAD/NAD(P)-binding" evidence="10">
    <location>
        <begin position="13"/>
        <end position="332"/>
    </location>
</feature>